<dbReference type="InterPro" id="IPR029039">
    <property type="entry name" value="Flavoprotein-like_sf"/>
</dbReference>
<dbReference type="SUPFAM" id="SSF52218">
    <property type="entry name" value="Flavoproteins"/>
    <property type="match status" value="1"/>
</dbReference>
<feature type="domain" description="NADPH-dependent FMN reductase-like" evidence="3">
    <location>
        <begin position="1"/>
        <end position="149"/>
    </location>
</feature>
<sequence length="205" mass="22688">MKVLLVNGSSRKNGCTNVALQEVARALQEEGIETEFFFVGNQPLSDCIACHQCSKTGECVFQDQANELAKKAAECDGFVFGSPVYYAHPSARLMAVMDRAFYSCGKNFFQKPAAAVLSARRAGTTASMDVINKYFTICSMPVVSSTYWNHVYGNQPEEVQQDKEGLMTMYNIGKNMAWLLKCLDLGKQQGILPPENPKVLTNFAR</sequence>
<evidence type="ECO:0000259" key="3">
    <source>
        <dbReference type="Pfam" id="PF03358"/>
    </source>
</evidence>
<gene>
    <name evidence="4" type="ORF">IAB36_00885</name>
</gene>
<evidence type="ECO:0000313" key="5">
    <source>
        <dbReference type="Proteomes" id="UP000886749"/>
    </source>
</evidence>
<name>A0A9D1AI70_9FIRM</name>
<dbReference type="AlphaFoldDB" id="A0A9D1AI70"/>
<accession>A0A9D1AI70</accession>
<reference evidence="4" key="2">
    <citation type="journal article" date="2021" name="PeerJ">
        <title>Extensive microbial diversity within the chicken gut microbiome revealed by metagenomics and culture.</title>
        <authorList>
            <person name="Gilroy R."/>
            <person name="Ravi A."/>
            <person name="Getino M."/>
            <person name="Pursley I."/>
            <person name="Horton D.L."/>
            <person name="Alikhan N.F."/>
            <person name="Baker D."/>
            <person name="Gharbi K."/>
            <person name="Hall N."/>
            <person name="Watson M."/>
            <person name="Adriaenssens E.M."/>
            <person name="Foster-Nyarko E."/>
            <person name="Jarju S."/>
            <person name="Secka A."/>
            <person name="Antonio M."/>
            <person name="Oren A."/>
            <person name="Chaudhuri R.R."/>
            <person name="La Ragione R."/>
            <person name="Hildebrand F."/>
            <person name="Pallen M.J."/>
        </authorList>
    </citation>
    <scope>NUCLEOTIDE SEQUENCE</scope>
    <source>
        <strain evidence="4">CHK184-25365</strain>
    </source>
</reference>
<evidence type="ECO:0000256" key="2">
    <source>
        <dbReference type="ARBA" id="ARBA00022643"/>
    </source>
</evidence>
<dbReference type="GO" id="GO:0016491">
    <property type="term" value="F:oxidoreductase activity"/>
    <property type="evidence" value="ECO:0007669"/>
    <property type="project" value="InterPro"/>
</dbReference>
<organism evidence="4 5">
    <name type="scientific">Candidatus Egerieicola pullicola</name>
    <dbReference type="NCBI Taxonomy" id="2840775"/>
    <lineage>
        <taxon>Bacteria</taxon>
        <taxon>Bacillati</taxon>
        <taxon>Bacillota</taxon>
        <taxon>Clostridia</taxon>
        <taxon>Eubacteriales</taxon>
        <taxon>Oscillospiraceae</taxon>
        <taxon>Oscillospiraceae incertae sedis</taxon>
        <taxon>Candidatus Egerieicola</taxon>
    </lineage>
</organism>
<keyword evidence="2" id="KW-0288">FMN</keyword>
<dbReference type="InterPro" id="IPR051796">
    <property type="entry name" value="ISF_SsuE-like"/>
</dbReference>
<comment type="caution">
    <text evidence="4">The sequence shown here is derived from an EMBL/GenBank/DDBJ whole genome shotgun (WGS) entry which is preliminary data.</text>
</comment>
<dbReference type="PANTHER" id="PTHR43278:SF4">
    <property type="entry name" value="NAD(P)H-DEPENDENT FMN-CONTAINING OXIDOREDUCTASE YWQN-RELATED"/>
    <property type="match status" value="1"/>
</dbReference>
<evidence type="ECO:0000256" key="1">
    <source>
        <dbReference type="ARBA" id="ARBA00022630"/>
    </source>
</evidence>
<dbReference type="EMBL" id="DVGY01000021">
    <property type="protein sequence ID" value="HIR40373.1"/>
    <property type="molecule type" value="Genomic_DNA"/>
</dbReference>
<evidence type="ECO:0000313" key="4">
    <source>
        <dbReference type="EMBL" id="HIR40373.1"/>
    </source>
</evidence>
<keyword evidence="1" id="KW-0285">Flavoprotein</keyword>
<dbReference type="Gene3D" id="3.40.50.360">
    <property type="match status" value="1"/>
</dbReference>
<dbReference type="Proteomes" id="UP000886749">
    <property type="component" value="Unassembled WGS sequence"/>
</dbReference>
<reference evidence="4" key="1">
    <citation type="submission" date="2020-10" db="EMBL/GenBank/DDBJ databases">
        <authorList>
            <person name="Gilroy R."/>
        </authorList>
    </citation>
    <scope>NUCLEOTIDE SEQUENCE</scope>
    <source>
        <strain evidence="4">CHK184-25365</strain>
    </source>
</reference>
<dbReference type="PANTHER" id="PTHR43278">
    <property type="entry name" value="NAD(P)H-DEPENDENT FMN-CONTAINING OXIDOREDUCTASE YWQN-RELATED"/>
    <property type="match status" value="1"/>
</dbReference>
<proteinExistence type="predicted"/>
<dbReference type="Pfam" id="PF03358">
    <property type="entry name" value="FMN_red"/>
    <property type="match status" value="1"/>
</dbReference>
<protein>
    <submittedName>
        <fullName evidence="4">Flavodoxin family protein</fullName>
    </submittedName>
</protein>
<dbReference type="InterPro" id="IPR005025">
    <property type="entry name" value="FMN_Rdtase-like_dom"/>
</dbReference>